<gene>
    <name evidence="1" type="ORF">MM415B02435_0013</name>
</gene>
<name>A0A6M3L6Y0_9ZZZZ</name>
<dbReference type="AlphaFoldDB" id="A0A6M3L6Y0"/>
<accession>A0A6M3L6Y0</accession>
<dbReference type="EMBL" id="MT142893">
    <property type="protein sequence ID" value="QJA90143.1"/>
    <property type="molecule type" value="Genomic_DNA"/>
</dbReference>
<proteinExistence type="predicted"/>
<sequence length="65" mass="7926">MPDLISHFEKYVENKELEKINKRILIKFFIIFIDFFNKQGYQIVYRGKKWGLSQNTKTINTKTRL</sequence>
<protein>
    <submittedName>
        <fullName evidence="1">Uncharacterized protein</fullName>
    </submittedName>
</protein>
<reference evidence="1" key="1">
    <citation type="submission" date="2020-03" db="EMBL/GenBank/DDBJ databases">
        <title>The deep terrestrial virosphere.</title>
        <authorList>
            <person name="Holmfeldt K."/>
            <person name="Nilsson E."/>
            <person name="Simone D."/>
            <person name="Lopez-Fernandez M."/>
            <person name="Wu X."/>
            <person name="de Brujin I."/>
            <person name="Lundin D."/>
            <person name="Andersson A."/>
            <person name="Bertilsson S."/>
            <person name="Dopson M."/>
        </authorList>
    </citation>
    <scope>NUCLEOTIDE SEQUENCE</scope>
    <source>
        <strain evidence="1">MM415B02435</strain>
    </source>
</reference>
<organism evidence="1">
    <name type="scientific">viral metagenome</name>
    <dbReference type="NCBI Taxonomy" id="1070528"/>
    <lineage>
        <taxon>unclassified sequences</taxon>
        <taxon>metagenomes</taxon>
        <taxon>organismal metagenomes</taxon>
    </lineage>
</organism>
<evidence type="ECO:0000313" key="1">
    <source>
        <dbReference type="EMBL" id="QJA90143.1"/>
    </source>
</evidence>